<evidence type="ECO:0000256" key="11">
    <source>
        <dbReference type="ARBA" id="ARBA00035703"/>
    </source>
</evidence>
<sequence length="143" mass="16392">MTKLILIALATLVIGLIAGVLIGRSGQSTSLRQRRLEQQIDELRSEYTRYQAQVNEHFMESAHMMRRLNDVYRDVSQHMARGANRLCHDEDWLGELDEKDDTARLDSQKDSGFEPPRDYAPKSDPKEKGTLAEDYGLKEKNKA</sequence>
<dbReference type="RefSeq" id="WP_004581608.1">
    <property type="nucleotide sequence ID" value="NZ_AP028878.1"/>
</dbReference>
<feature type="coiled-coil region" evidence="13">
    <location>
        <begin position="33"/>
        <end position="60"/>
    </location>
</feature>
<dbReference type="HOGENOM" id="CLU_122326_0_0_6"/>
<evidence type="ECO:0000313" key="15">
    <source>
        <dbReference type="EMBL" id="ENO13383.1"/>
    </source>
</evidence>
<evidence type="ECO:0000256" key="3">
    <source>
        <dbReference type="ARBA" id="ARBA00022519"/>
    </source>
</evidence>
<dbReference type="AlphaFoldDB" id="N6WX27"/>
<evidence type="ECO:0000256" key="12">
    <source>
        <dbReference type="ARBA" id="ARBA00035727"/>
    </source>
</evidence>
<evidence type="ECO:0000256" key="6">
    <source>
        <dbReference type="ARBA" id="ARBA00022960"/>
    </source>
</evidence>
<keyword evidence="8" id="KW-0472">Membrane</keyword>
<keyword evidence="5" id="KW-0812">Transmembrane</keyword>
<dbReference type="PANTHER" id="PTHR39579">
    <property type="entry name" value="INNER MEMBRANE PROTEIN YHCB"/>
    <property type="match status" value="1"/>
</dbReference>
<gene>
    <name evidence="15" type="ORF">J057_18345</name>
</gene>
<evidence type="ECO:0000256" key="4">
    <source>
        <dbReference type="ARBA" id="ARBA00022618"/>
    </source>
</evidence>
<reference evidence="15 16" key="1">
    <citation type="journal article" date="2013" name="Genome Announc.">
        <title>Genome Sequence of the Polycyclic Aromatic Hydrocarbon-Degrading Bacterium Strain Marinobacter nanhaiticus D15-8WT.</title>
        <authorList>
            <person name="Cui Z."/>
            <person name="Gao W."/>
            <person name="Li Q."/>
            <person name="Xu G."/>
            <person name="Zheng L."/>
        </authorList>
    </citation>
    <scope>NUCLEOTIDE SEQUENCE [LARGE SCALE GENOMIC DNA]</scope>
    <source>
        <strain evidence="15 16">D15-8W</strain>
    </source>
</reference>
<keyword evidence="3" id="KW-0997">Cell inner membrane</keyword>
<evidence type="ECO:0000256" key="14">
    <source>
        <dbReference type="SAM" id="MobiDB-lite"/>
    </source>
</evidence>
<evidence type="ECO:0000256" key="13">
    <source>
        <dbReference type="SAM" id="Coils"/>
    </source>
</evidence>
<dbReference type="GO" id="GO:0051301">
    <property type="term" value="P:cell division"/>
    <property type="evidence" value="ECO:0007669"/>
    <property type="project" value="UniProtKB-KW"/>
</dbReference>
<keyword evidence="13" id="KW-0175">Coiled coil</keyword>
<dbReference type="PATRIC" id="fig|626887.3.peg.3670"/>
<comment type="similarity">
    <text evidence="10">Belongs to the ZapG family.</text>
</comment>
<dbReference type="EMBL" id="APLQ01000014">
    <property type="protein sequence ID" value="ENO13383.1"/>
    <property type="molecule type" value="Genomic_DNA"/>
</dbReference>
<comment type="caution">
    <text evidence="15">The sequence shown here is derived from an EMBL/GenBank/DDBJ whole genome shotgun (WGS) entry which is preliminary data.</text>
</comment>
<dbReference type="GO" id="GO:0005886">
    <property type="term" value="C:plasma membrane"/>
    <property type="evidence" value="ECO:0007669"/>
    <property type="project" value="UniProtKB-SubCell"/>
</dbReference>
<dbReference type="PIRSF" id="PIRSF006318">
    <property type="entry name" value="YhcB"/>
    <property type="match status" value="1"/>
</dbReference>
<accession>N6WX27</accession>
<evidence type="ECO:0000313" key="16">
    <source>
        <dbReference type="Proteomes" id="UP000013165"/>
    </source>
</evidence>
<dbReference type="eggNOG" id="COG3105">
    <property type="taxonomic scope" value="Bacteria"/>
</dbReference>
<keyword evidence="7" id="KW-1133">Transmembrane helix</keyword>
<dbReference type="STRING" id="626887.J057_18345"/>
<feature type="region of interest" description="Disordered" evidence="14">
    <location>
        <begin position="97"/>
        <end position="143"/>
    </location>
</feature>
<evidence type="ECO:0000256" key="2">
    <source>
        <dbReference type="ARBA" id="ARBA00022475"/>
    </source>
</evidence>
<dbReference type="GO" id="GO:0008360">
    <property type="term" value="P:regulation of cell shape"/>
    <property type="evidence" value="ECO:0007669"/>
    <property type="project" value="UniProtKB-KW"/>
</dbReference>
<dbReference type="InterPro" id="IPR009386">
    <property type="entry name" value="ZapG-like"/>
</dbReference>
<evidence type="ECO:0000256" key="1">
    <source>
        <dbReference type="ARBA" id="ARBA00004377"/>
    </source>
</evidence>
<dbReference type="OrthoDB" id="7068713at2"/>
<keyword evidence="6" id="KW-0133">Cell shape</keyword>
<name>N6WX27_9GAMM</name>
<evidence type="ECO:0000256" key="7">
    <source>
        <dbReference type="ARBA" id="ARBA00022989"/>
    </source>
</evidence>
<dbReference type="PANTHER" id="PTHR39579:SF1">
    <property type="entry name" value="INNER MEMBRANE PROTEIN YHCB"/>
    <property type="match status" value="1"/>
</dbReference>
<feature type="compositionally biased region" description="Basic and acidic residues" evidence="14">
    <location>
        <begin position="101"/>
        <end position="143"/>
    </location>
</feature>
<dbReference type="Proteomes" id="UP000013165">
    <property type="component" value="Unassembled WGS sequence"/>
</dbReference>
<comment type="subcellular location">
    <subcellularLocation>
        <location evidence="1">Cell inner membrane</location>
        <topology evidence="1">Single-pass membrane protein</topology>
    </subcellularLocation>
</comment>
<dbReference type="Pfam" id="PF06295">
    <property type="entry name" value="ZapG-like"/>
    <property type="match status" value="1"/>
</dbReference>
<keyword evidence="16" id="KW-1185">Reference proteome</keyword>
<keyword evidence="4" id="KW-0132">Cell division</keyword>
<evidence type="ECO:0000256" key="5">
    <source>
        <dbReference type="ARBA" id="ARBA00022692"/>
    </source>
</evidence>
<organism evidence="15 16">
    <name type="scientific">Marinobacter nanhaiticus D15-8W</name>
    <dbReference type="NCBI Taxonomy" id="626887"/>
    <lineage>
        <taxon>Bacteria</taxon>
        <taxon>Pseudomonadati</taxon>
        <taxon>Pseudomonadota</taxon>
        <taxon>Gammaproteobacteria</taxon>
        <taxon>Pseudomonadales</taxon>
        <taxon>Marinobacteraceae</taxon>
        <taxon>Marinobacter</taxon>
    </lineage>
</organism>
<protein>
    <recommendedName>
        <fullName evidence="11">Z-ring associated protein G</fullName>
    </recommendedName>
    <alternativeName>
        <fullName evidence="12">Cell division protein ZapG</fullName>
    </alternativeName>
</protein>
<evidence type="ECO:0000256" key="8">
    <source>
        <dbReference type="ARBA" id="ARBA00023136"/>
    </source>
</evidence>
<evidence type="ECO:0000256" key="10">
    <source>
        <dbReference type="ARBA" id="ARBA00035657"/>
    </source>
</evidence>
<proteinExistence type="inferred from homology"/>
<evidence type="ECO:0000256" key="9">
    <source>
        <dbReference type="ARBA" id="ARBA00023306"/>
    </source>
</evidence>
<keyword evidence="2" id="KW-1003">Cell membrane</keyword>
<keyword evidence="9" id="KW-0131">Cell cycle</keyword>